<reference evidence="2 3" key="1">
    <citation type="journal article" date="2020" name="Genome Biol. Evol.">
        <title>Comparative genomics of strictly vertically transmitted, feminizing microsporidia endosymbionts of amphipod crustaceans.</title>
        <authorList>
            <person name="Cormier A."/>
            <person name="Chebbi M.A."/>
            <person name="Giraud I."/>
            <person name="Wattier R."/>
            <person name="Teixeira M."/>
            <person name="Gilbert C."/>
            <person name="Rigaud T."/>
            <person name="Cordaux R."/>
        </authorList>
    </citation>
    <scope>NUCLEOTIDE SEQUENCE [LARGE SCALE GENOMIC DNA]</scope>
    <source>
        <strain evidence="2 3">Ou3-Ou53</strain>
    </source>
</reference>
<name>A0A9P6GYA9_9MICR</name>
<dbReference type="Proteomes" id="UP000740883">
    <property type="component" value="Unassembled WGS sequence"/>
</dbReference>
<protein>
    <submittedName>
        <fullName evidence="2">Uncharacterized protein</fullName>
    </submittedName>
</protein>
<evidence type="ECO:0000313" key="3">
    <source>
        <dbReference type="Proteomes" id="UP000740883"/>
    </source>
</evidence>
<comment type="caution">
    <text evidence="2">The sequence shown here is derived from an EMBL/GenBank/DDBJ whole genome shotgun (WGS) entry which is preliminary data.</text>
</comment>
<feature type="signal peptide" evidence="1">
    <location>
        <begin position="1"/>
        <end position="17"/>
    </location>
</feature>
<keyword evidence="3" id="KW-1185">Reference proteome</keyword>
<evidence type="ECO:0000256" key="1">
    <source>
        <dbReference type="SAM" id="SignalP"/>
    </source>
</evidence>
<organism evidence="2 3">
    <name type="scientific">Nosema granulosis</name>
    <dbReference type="NCBI Taxonomy" id="83296"/>
    <lineage>
        <taxon>Eukaryota</taxon>
        <taxon>Fungi</taxon>
        <taxon>Fungi incertae sedis</taxon>
        <taxon>Microsporidia</taxon>
        <taxon>Nosematidae</taxon>
        <taxon>Nosema</taxon>
    </lineage>
</organism>
<dbReference type="EMBL" id="SBJO01000109">
    <property type="protein sequence ID" value="KAF9763037.1"/>
    <property type="molecule type" value="Genomic_DNA"/>
</dbReference>
<feature type="chain" id="PRO_5040125016" evidence="1">
    <location>
        <begin position="18"/>
        <end position="339"/>
    </location>
</feature>
<gene>
    <name evidence="2" type="ORF">NGRA_1567</name>
</gene>
<keyword evidence="1" id="KW-0732">Signal</keyword>
<accession>A0A9P6GYA9</accession>
<dbReference type="AlphaFoldDB" id="A0A9P6GYA9"/>
<proteinExistence type="predicted"/>
<sequence>MFLKYIFIIFFYCYISTTKIDQKNIENLHTKNNDLQSNQERSFLKGTSSLDTSKDIYNPTCIMILIDFGYNDYTSFIATDSNGIPLENFKIQFIETQHYSYPKSQYTYSNVKSSPEFMFRRHYQNIKILFDVQKQIREQEFYLIYTDKFNRRKNVGLFKWKLNKDVLEMGCLGFNNDRSIYSFFISGRYGNYVPCIKFNNSNFDNNQPQTSDGHLNMKNLYDEGYFDGFNTIFSEMLDNIESYYSPVKNEETHLVEGILEILNNPDLISKGANENSTEFDTVFSEVHDNIESYYSPVKNEETHLVEGILEILNNPDLISKDANENNSCGSFEDYTYETS</sequence>
<evidence type="ECO:0000313" key="2">
    <source>
        <dbReference type="EMBL" id="KAF9763037.1"/>
    </source>
</evidence>